<protein>
    <submittedName>
        <fullName evidence="1">Ead/Ea22-like family protein</fullName>
    </submittedName>
</protein>
<organism evidence="1 2">
    <name type="scientific">Enterobacter cloacae</name>
    <dbReference type="NCBI Taxonomy" id="550"/>
    <lineage>
        <taxon>Bacteria</taxon>
        <taxon>Pseudomonadati</taxon>
        <taxon>Pseudomonadota</taxon>
        <taxon>Gammaproteobacteria</taxon>
        <taxon>Enterobacterales</taxon>
        <taxon>Enterobacteriaceae</taxon>
        <taxon>Enterobacter</taxon>
        <taxon>Enterobacter cloacae complex</taxon>
    </lineage>
</organism>
<dbReference type="InterPro" id="IPR025153">
    <property type="entry name" value="Ead_Ea22"/>
</dbReference>
<dbReference type="AlphaFoldDB" id="A0AA42UD16"/>
<sequence length="133" mass="14851">MMSIDKQYLREVAKQATGAHERINAISADDIFDISLHHDGAQLDADITDLNSFNEAANHATVLELLDELEAAEKRIAELEAREVVLPQRYSMLHRVDFDEPYHTEMVYRQHQVLEALHDAGVNVAADAKGAAS</sequence>
<gene>
    <name evidence="1" type="ORF">N5E88_17910</name>
</gene>
<accession>A0AA42UD16</accession>
<comment type="caution">
    <text evidence="1">The sequence shown here is derived from an EMBL/GenBank/DDBJ whole genome shotgun (WGS) entry which is preliminary data.</text>
</comment>
<dbReference type="Proteomes" id="UP001161707">
    <property type="component" value="Unassembled WGS sequence"/>
</dbReference>
<dbReference type="RefSeq" id="WP_280023421.1">
    <property type="nucleotide sequence ID" value="NZ_JAOCIY010000056.1"/>
</dbReference>
<evidence type="ECO:0000313" key="2">
    <source>
        <dbReference type="Proteomes" id="UP001161707"/>
    </source>
</evidence>
<proteinExistence type="predicted"/>
<reference evidence="1" key="1">
    <citation type="submission" date="2022-09" db="EMBL/GenBank/DDBJ databases">
        <title>Intensive care unit water sources are persistently colonized with multi-drug resistant bacteria and are the site of extensive horizontal gene transfer of antibiotic resistance genes.</title>
        <authorList>
            <person name="Diorio-Toth L."/>
        </authorList>
    </citation>
    <scope>NUCLEOTIDE SEQUENCE</scope>
    <source>
        <strain evidence="1">GD03711</strain>
    </source>
</reference>
<name>A0AA42UD16_ENTCL</name>
<dbReference type="EMBL" id="JAOCIY010000056">
    <property type="protein sequence ID" value="MDH1481342.1"/>
    <property type="molecule type" value="Genomic_DNA"/>
</dbReference>
<dbReference type="Pfam" id="PF13935">
    <property type="entry name" value="Ead_Ea22"/>
    <property type="match status" value="1"/>
</dbReference>
<evidence type="ECO:0000313" key="1">
    <source>
        <dbReference type="EMBL" id="MDH1481342.1"/>
    </source>
</evidence>